<dbReference type="EC" id="3.1.11.6" evidence="6"/>
<dbReference type="PANTHER" id="PTHR34137:SF1">
    <property type="entry name" value="EXODEOXYRIBONUCLEASE 7 SMALL SUBUNIT"/>
    <property type="match status" value="1"/>
</dbReference>
<evidence type="ECO:0000256" key="6">
    <source>
        <dbReference type="HAMAP-Rule" id="MF_00337"/>
    </source>
</evidence>
<comment type="similarity">
    <text evidence="1 6">Belongs to the XseB family.</text>
</comment>
<proteinExistence type="inferred from homology"/>
<keyword evidence="5 6" id="KW-0269">Exonuclease</keyword>
<dbReference type="InterPro" id="IPR037004">
    <property type="entry name" value="Exonuc_VII_ssu_sf"/>
</dbReference>
<protein>
    <recommendedName>
        <fullName evidence="6">Exodeoxyribonuclease 7 small subunit</fullName>
        <ecNumber evidence="6">3.1.11.6</ecNumber>
    </recommendedName>
    <alternativeName>
        <fullName evidence="6">Exodeoxyribonuclease VII small subunit</fullName>
        <shortName evidence="6">Exonuclease VII small subunit</shortName>
    </alternativeName>
</protein>
<comment type="subcellular location">
    <subcellularLocation>
        <location evidence="6">Cytoplasm</location>
    </subcellularLocation>
</comment>
<dbReference type="STRING" id="634436.SAMN05216361_2491"/>
<dbReference type="EMBL" id="FQWD01000004">
    <property type="protein sequence ID" value="SHG59090.1"/>
    <property type="molecule type" value="Genomic_DNA"/>
</dbReference>
<organism evidence="7 8">
    <name type="scientific">Marisediminitalea aggregata</name>
    <dbReference type="NCBI Taxonomy" id="634436"/>
    <lineage>
        <taxon>Bacteria</taxon>
        <taxon>Pseudomonadati</taxon>
        <taxon>Pseudomonadota</taxon>
        <taxon>Gammaproteobacteria</taxon>
        <taxon>Alteromonadales</taxon>
        <taxon>Alteromonadaceae</taxon>
        <taxon>Marisediminitalea</taxon>
    </lineage>
</organism>
<dbReference type="GO" id="GO:0006308">
    <property type="term" value="P:DNA catabolic process"/>
    <property type="evidence" value="ECO:0007669"/>
    <property type="project" value="UniProtKB-UniRule"/>
</dbReference>
<name>A0A1M5L2D5_9ALTE</name>
<comment type="catalytic activity">
    <reaction evidence="6">
        <text>Exonucleolytic cleavage in either 5'- to 3'- or 3'- to 5'-direction to yield nucleoside 5'-phosphates.</text>
        <dbReference type="EC" id="3.1.11.6"/>
    </reaction>
</comment>
<evidence type="ECO:0000256" key="5">
    <source>
        <dbReference type="ARBA" id="ARBA00022839"/>
    </source>
</evidence>
<reference evidence="8" key="1">
    <citation type="submission" date="2016-11" db="EMBL/GenBank/DDBJ databases">
        <authorList>
            <person name="Varghese N."/>
            <person name="Submissions S."/>
        </authorList>
    </citation>
    <scope>NUCLEOTIDE SEQUENCE [LARGE SCALE GENOMIC DNA]</scope>
    <source>
        <strain evidence="8">CGMCC 1.8995</strain>
    </source>
</reference>
<dbReference type="SUPFAM" id="SSF116842">
    <property type="entry name" value="XseB-like"/>
    <property type="match status" value="1"/>
</dbReference>
<dbReference type="Gene3D" id="1.10.287.1040">
    <property type="entry name" value="Exonuclease VII, small subunit"/>
    <property type="match status" value="1"/>
</dbReference>
<dbReference type="GO" id="GO:0009318">
    <property type="term" value="C:exodeoxyribonuclease VII complex"/>
    <property type="evidence" value="ECO:0007669"/>
    <property type="project" value="UniProtKB-UniRule"/>
</dbReference>
<dbReference type="Pfam" id="PF02609">
    <property type="entry name" value="Exonuc_VII_S"/>
    <property type="match status" value="1"/>
</dbReference>
<dbReference type="AlphaFoldDB" id="A0A1M5L2D5"/>
<evidence type="ECO:0000313" key="7">
    <source>
        <dbReference type="EMBL" id="SHG59090.1"/>
    </source>
</evidence>
<evidence type="ECO:0000256" key="3">
    <source>
        <dbReference type="ARBA" id="ARBA00022722"/>
    </source>
</evidence>
<dbReference type="GO" id="GO:0005829">
    <property type="term" value="C:cytosol"/>
    <property type="evidence" value="ECO:0007669"/>
    <property type="project" value="TreeGrafter"/>
</dbReference>
<keyword evidence="8" id="KW-1185">Reference proteome</keyword>
<gene>
    <name evidence="6" type="primary">xseB</name>
    <name evidence="7" type="ORF">SAMN05216361_2491</name>
</gene>
<dbReference type="NCBIfam" id="TIGR01280">
    <property type="entry name" value="xseB"/>
    <property type="match status" value="1"/>
</dbReference>
<evidence type="ECO:0000313" key="8">
    <source>
        <dbReference type="Proteomes" id="UP000184520"/>
    </source>
</evidence>
<sequence length="94" mass="10691">MCPFYFGHREKTVSDKASDTSPTFEQTLSELEQIVNEMERGDLPLHDALKKFERGVELSRLSQQALTDAEQKVKILTEQGNSSTLQDFTPDDEL</sequence>
<dbReference type="NCBIfam" id="NF002140">
    <property type="entry name" value="PRK00977.1-4"/>
    <property type="match status" value="1"/>
</dbReference>
<evidence type="ECO:0000256" key="4">
    <source>
        <dbReference type="ARBA" id="ARBA00022801"/>
    </source>
</evidence>
<evidence type="ECO:0000256" key="2">
    <source>
        <dbReference type="ARBA" id="ARBA00022490"/>
    </source>
</evidence>
<dbReference type="Proteomes" id="UP000184520">
    <property type="component" value="Unassembled WGS sequence"/>
</dbReference>
<comment type="subunit">
    <text evidence="6">Heterooligomer composed of large and small subunits.</text>
</comment>
<dbReference type="NCBIfam" id="NF002137">
    <property type="entry name" value="PRK00977.1-1"/>
    <property type="match status" value="1"/>
</dbReference>
<dbReference type="OrthoDB" id="5591562at2"/>
<keyword evidence="4 6" id="KW-0378">Hydrolase</keyword>
<keyword evidence="2 6" id="KW-0963">Cytoplasm</keyword>
<comment type="function">
    <text evidence="6">Bidirectionally degrades single-stranded DNA into large acid-insoluble oligonucleotides, which are then degraded further into small acid-soluble oligonucleotides.</text>
</comment>
<keyword evidence="3 6" id="KW-0540">Nuclease</keyword>
<dbReference type="HAMAP" id="MF_00337">
    <property type="entry name" value="Exonuc_7_S"/>
    <property type="match status" value="1"/>
</dbReference>
<dbReference type="GO" id="GO:0008855">
    <property type="term" value="F:exodeoxyribonuclease VII activity"/>
    <property type="evidence" value="ECO:0007669"/>
    <property type="project" value="UniProtKB-UniRule"/>
</dbReference>
<evidence type="ECO:0000256" key="1">
    <source>
        <dbReference type="ARBA" id="ARBA00009998"/>
    </source>
</evidence>
<accession>A0A1M5L2D5</accession>
<dbReference type="InterPro" id="IPR003761">
    <property type="entry name" value="Exonuc_VII_S"/>
</dbReference>
<dbReference type="PANTHER" id="PTHR34137">
    <property type="entry name" value="EXODEOXYRIBONUCLEASE 7 SMALL SUBUNIT"/>
    <property type="match status" value="1"/>
</dbReference>